<dbReference type="InterPro" id="IPR053714">
    <property type="entry name" value="Iso_Racemase_Enz_sf"/>
</dbReference>
<dbReference type="EMBL" id="MZXW01000005">
    <property type="protein sequence ID" value="RXT53664.1"/>
    <property type="molecule type" value="Genomic_DNA"/>
</dbReference>
<dbReference type="PANTHER" id="PTHR28047">
    <property type="entry name" value="PROTEIN DCG1"/>
    <property type="match status" value="1"/>
</dbReference>
<dbReference type="Gene3D" id="3.40.50.12500">
    <property type="match status" value="1"/>
</dbReference>
<dbReference type="RefSeq" id="WP_129267860.1">
    <property type="nucleotide sequence ID" value="NZ_MZXW01000005.1"/>
</dbReference>
<dbReference type="GO" id="GO:0047661">
    <property type="term" value="F:amino-acid racemase activity"/>
    <property type="evidence" value="ECO:0007669"/>
    <property type="project" value="InterPro"/>
</dbReference>
<dbReference type="AlphaFoldDB" id="A0A4Q1VSJ3"/>
<evidence type="ECO:0000313" key="2">
    <source>
        <dbReference type="EMBL" id="RXT53664.1"/>
    </source>
</evidence>
<evidence type="ECO:0000313" key="3">
    <source>
        <dbReference type="Proteomes" id="UP000290819"/>
    </source>
</evidence>
<dbReference type="OrthoDB" id="7774147at2"/>
<organism evidence="2 3">
    <name type="scientific">Bradyrhizobium betae</name>
    <dbReference type="NCBI Taxonomy" id="244734"/>
    <lineage>
        <taxon>Bacteria</taxon>
        <taxon>Pseudomonadati</taxon>
        <taxon>Pseudomonadota</taxon>
        <taxon>Alphaproteobacteria</taxon>
        <taxon>Hyphomicrobiales</taxon>
        <taxon>Nitrobacteraceae</taxon>
        <taxon>Bradyrhizobium</taxon>
    </lineage>
</organism>
<dbReference type="InterPro" id="IPR052186">
    <property type="entry name" value="Hydantoin_racemase-like"/>
</dbReference>
<protein>
    <submittedName>
        <fullName evidence="2">Hydantoin racemase</fullName>
    </submittedName>
</protein>
<sequence>MGQNSDRRARILLINPNSNGATTAMMVAIAKSAATDGFDVVGATATRASSMIVTPDALEAAAPEVEEIARAHQASCGGIIVAAFGDPGLAGIKGAMKLPAAGIGESSMLEAAQDGRSFGVATTTPLLKSKIDALPDALGLRSRYTGTRFADGDPQELMRDPARLRAALAGAAEACIAQDGAEAVIIGGGPLGEAARELQPMFTVPIIAPIPSAVARIIRLITARAGN</sequence>
<dbReference type="Pfam" id="PF01177">
    <property type="entry name" value="Asp_Glu_race"/>
    <property type="match status" value="1"/>
</dbReference>
<dbReference type="InterPro" id="IPR015942">
    <property type="entry name" value="Asp/Glu/hydantoin_racemase"/>
</dbReference>
<keyword evidence="3" id="KW-1185">Reference proteome</keyword>
<name>A0A4Q1VSJ3_9BRAD</name>
<dbReference type="Proteomes" id="UP000290819">
    <property type="component" value="Unassembled WGS sequence"/>
</dbReference>
<reference evidence="2 3" key="1">
    <citation type="submission" date="2017-03" db="EMBL/GenBank/DDBJ databases">
        <authorList>
            <person name="Safronova V.I."/>
            <person name="Sazanova A.L."/>
            <person name="Chirak E.R."/>
        </authorList>
    </citation>
    <scope>NUCLEOTIDE SEQUENCE [LARGE SCALE GENOMIC DNA]</scope>
    <source>
        <strain evidence="2 3">Opo-243</strain>
    </source>
</reference>
<accession>A0A4Q1VSJ3</accession>
<comment type="similarity">
    <text evidence="1">Belongs to the HyuE racemase family.</text>
</comment>
<evidence type="ECO:0000256" key="1">
    <source>
        <dbReference type="ARBA" id="ARBA00038414"/>
    </source>
</evidence>
<comment type="caution">
    <text evidence="2">The sequence shown here is derived from an EMBL/GenBank/DDBJ whole genome shotgun (WGS) entry which is preliminary data.</text>
</comment>
<proteinExistence type="inferred from homology"/>
<gene>
    <name evidence="2" type="ORF">B5V03_03385</name>
</gene>
<dbReference type="PANTHER" id="PTHR28047:SF5">
    <property type="entry name" value="PROTEIN DCG1"/>
    <property type="match status" value="1"/>
</dbReference>